<reference evidence="4 5" key="1">
    <citation type="submission" date="2021-08" db="EMBL/GenBank/DDBJ databases">
        <title>Draft Genome Sequence of Phanerochaete sordida strain YK-624.</title>
        <authorList>
            <person name="Mori T."/>
            <person name="Dohra H."/>
            <person name="Suzuki T."/>
            <person name="Kawagishi H."/>
            <person name="Hirai H."/>
        </authorList>
    </citation>
    <scope>NUCLEOTIDE SEQUENCE [LARGE SCALE GENOMIC DNA]</scope>
    <source>
        <strain evidence="4 5">YK-624</strain>
    </source>
</reference>
<sequence length="107" mass="12532">MTSLVPSTFSIYEITGLSLSVVVGYEYAITFPQEVETIWRRKKSATTMLLLMIRWVMLLFAMCSFFQPFRYSDLMRCERKNPADHFSPRLGRSRPLHRPQNIDHLGT</sequence>
<keyword evidence="2" id="KW-0812">Transmembrane</keyword>
<dbReference type="Pfam" id="PF20151">
    <property type="entry name" value="DUF6533"/>
    <property type="match status" value="1"/>
</dbReference>
<feature type="domain" description="DUF6533" evidence="3">
    <location>
        <begin position="17"/>
        <end position="59"/>
    </location>
</feature>
<organism evidence="4 5">
    <name type="scientific">Phanerochaete sordida</name>
    <dbReference type="NCBI Taxonomy" id="48140"/>
    <lineage>
        <taxon>Eukaryota</taxon>
        <taxon>Fungi</taxon>
        <taxon>Dikarya</taxon>
        <taxon>Basidiomycota</taxon>
        <taxon>Agaricomycotina</taxon>
        <taxon>Agaricomycetes</taxon>
        <taxon>Polyporales</taxon>
        <taxon>Phanerochaetaceae</taxon>
        <taxon>Phanerochaete</taxon>
    </lineage>
</organism>
<proteinExistence type="predicted"/>
<dbReference type="EMBL" id="BPQB01000002">
    <property type="protein sequence ID" value="GJE85358.1"/>
    <property type="molecule type" value="Genomic_DNA"/>
</dbReference>
<protein>
    <recommendedName>
        <fullName evidence="3">DUF6533 domain-containing protein</fullName>
    </recommendedName>
</protein>
<evidence type="ECO:0000256" key="2">
    <source>
        <dbReference type="SAM" id="Phobius"/>
    </source>
</evidence>
<dbReference type="OrthoDB" id="2745134at2759"/>
<evidence type="ECO:0000313" key="4">
    <source>
        <dbReference type="EMBL" id="GJE85358.1"/>
    </source>
</evidence>
<evidence type="ECO:0000256" key="1">
    <source>
        <dbReference type="SAM" id="MobiDB-lite"/>
    </source>
</evidence>
<feature type="transmembrane region" description="Helical" evidence="2">
    <location>
        <begin position="49"/>
        <end position="69"/>
    </location>
</feature>
<evidence type="ECO:0000259" key="3">
    <source>
        <dbReference type="Pfam" id="PF20151"/>
    </source>
</evidence>
<dbReference type="AlphaFoldDB" id="A0A9P3FZB3"/>
<feature type="region of interest" description="Disordered" evidence="1">
    <location>
        <begin position="84"/>
        <end position="107"/>
    </location>
</feature>
<accession>A0A9P3FZB3</accession>
<dbReference type="InterPro" id="IPR045340">
    <property type="entry name" value="DUF6533"/>
</dbReference>
<name>A0A9P3FZB3_9APHY</name>
<gene>
    <name evidence="4" type="ORF">PsYK624_014370</name>
</gene>
<evidence type="ECO:0000313" key="5">
    <source>
        <dbReference type="Proteomes" id="UP000703269"/>
    </source>
</evidence>
<dbReference type="Proteomes" id="UP000703269">
    <property type="component" value="Unassembled WGS sequence"/>
</dbReference>
<keyword evidence="2" id="KW-1133">Transmembrane helix</keyword>
<keyword evidence="2" id="KW-0472">Membrane</keyword>
<comment type="caution">
    <text evidence="4">The sequence shown here is derived from an EMBL/GenBank/DDBJ whole genome shotgun (WGS) entry which is preliminary data.</text>
</comment>
<keyword evidence="5" id="KW-1185">Reference proteome</keyword>